<dbReference type="RefSeq" id="WP_072602068.1">
    <property type="nucleotide sequence ID" value="NZ_CP018171.1"/>
</dbReference>
<evidence type="ECO:0000256" key="1">
    <source>
        <dbReference type="SAM" id="Phobius"/>
    </source>
</evidence>
<evidence type="ECO:0000313" key="2">
    <source>
        <dbReference type="EMBL" id="APH70659.1"/>
    </source>
</evidence>
<proteinExistence type="predicted"/>
<reference evidence="3" key="1">
    <citation type="submission" date="2016-11" db="EMBL/GenBank/DDBJ databases">
        <title>Mesorhizobium oceanicum sp. nov., isolated from deep seawater in South China Sea.</title>
        <authorList>
            <person name="Fu G.-Y."/>
        </authorList>
    </citation>
    <scope>NUCLEOTIDE SEQUENCE [LARGE SCALE GENOMIC DNA]</scope>
    <source>
        <strain evidence="3">B7</strain>
    </source>
</reference>
<keyword evidence="1" id="KW-0472">Membrane</keyword>
<organism evidence="2 3">
    <name type="scientific">Aquibium oceanicum</name>
    <dbReference type="NCBI Taxonomy" id="1670800"/>
    <lineage>
        <taxon>Bacteria</taxon>
        <taxon>Pseudomonadati</taxon>
        <taxon>Pseudomonadota</taxon>
        <taxon>Alphaproteobacteria</taxon>
        <taxon>Hyphomicrobiales</taxon>
        <taxon>Phyllobacteriaceae</taxon>
        <taxon>Aquibium</taxon>
    </lineage>
</organism>
<dbReference type="EMBL" id="CP018171">
    <property type="protein sequence ID" value="APH70659.1"/>
    <property type="molecule type" value="Genomic_DNA"/>
</dbReference>
<evidence type="ECO:0000313" key="3">
    <source>
        <dbReference type="Proteomes" id="UP000182840"/>
    </source>
</evidence>
<name>A0A1L3SMN3_9HYPH</name>
<keyword evidence="1" id="KW-1133">Transmembrane helix</keyword>
<keyword evidence="1" id="KW-0812">Transmembrane</keyword>
<dbReference type="OrthoDB" id="6058379at2"/>
<dbReference type="AlphaFoldDB" id="A0A1L3SMN3"/>
<protein>
    <recommendedName>
        <fullName evidence="4">DUF2933 domain-containing protein</fullName>
    </recommendedName>
</protein>
<dbReference type="KEGG" id="meso:BSQ44_04100"/>
<dbReference type="STRING" id="1670800.BSQ44_04100"/>
<dbReference type="InterPro" id="IPR021682">
    <property type="entry name" value="DUF2933"/>
</dbReference>
<keyword evidence="3" id="KW-1185">Reference proteome</keyword>
<sequence length="82" mass="8985">MTHHDHSSAEPKADEDRRQPFLKTPAGLAVCVFLAVAGAFLVFEHRVHLLGAWPLLFLLVCGGMHFFMHRGHGGHGGGSDER</sequence>
<feature type="transmembrane region" description="Helical" evidence="1">
    <location>
        <begin position="49"/>
        <end position="68"/>
    </location>
</feature>
<accession>A0A1L3SMN3</accession>
<gene>
    <name evidence="2" type="ORF">BSQ44_04100</name>
</gene>
<dbReference type="Pfam" id="PF11666">
    <property type="entry name" value="DUF2933"/>
    <property type="match status" value="1"/>
</dbReference>
<feature type="transmembrane region" description="Helical" evidence="1">
    <location>
        <begin position="21"/>
        <end position="43"/>
    </location>
</feature>
<evidence type="ECO:0008006" key="4">
    <source>
        <dbReference type="Google" id="ProtNLM"/>
    </source>
</evidence>
<dbReference type="Proteomes" id="UP000182840">
    <property type="component" value="Chromosome"/>
</dbReference>